<evidence type="ECO:0000313" key="2">
    <source>
        <dbReference type="Proteomes" id="UP000517187"/>
    </source>
</evidence>
<dbReference type="AlphaFoldDB" id="A0A7W9ZM56"/>
<reference evidence="1 2" key="1">
    <citation type="submission" date="2020-08" db="EMBL/GenBank/DDBJ databases">
        <title>Genomic Encyclopedia of Type Strains, Phase IV (KMG-V): Genome sequencing to study the core and pangenomes of soil and plant-associated prokaryotes.</title>
        <authorList>
            <person name="Whitman W."/>
        </authorList>
    </citation>
    <scope>NUCLEOTIDE SEQUENCE [LARGE SCALE GENOMIC DNA]</scope>
    <source>
        <strain evidence="1 2">SEMIA 4011</strain>
    </source>
</reference>
<comment type="caution">
    <text evidence="1">The sequence shown here is derived from an EMBL/GenBank/DDBJ whole genome shotgun (WGS) entry which is preliminary data.</text>
</comment>
<sequence>MRYFKFWLNFTFREETKVKIGDMIFAVRKRLRRRAADLDRLRLELRATQINLCFYVNYLPPKPELTVMPL</sequence>
<dbReference type="EMBL" id="JACIIJ010000001">
    <property type="protein sequence ID" value="MBB6219200.1"/>
    <property type="molecule type" value="Genomic_DNA"/>
</dbReference>
<accession>A0A7W9ZM56</accession>
<protein>
    <submittedName>
        <fullName evidence="1">Uncharacterized protein</fullName>
    </submittedName>
</protein>
<gene>
    <name evidence="1" type="ORF">GGE66_000144</name>
</gene>
<name>A0A7W9ZM56_RHILE</name>
<evidence type="ECO:0000313" key="1">
    <source>
        <dbReference type="EMBL" id="MBB6219200.1"/>
    </source>
</evidence>
<proteinExistence type="predicted"/>
<organism evidence="1 2">
    <name type="scientific">Rhizobium leguminosarum</name>
    <dbReference type="NCBI Taxonomy" id="384"/>
    <lineage>
        <taxon>Bacteria</taxon>
        <taxon>Pseudomonadati</taxon>
        <taxon>Pseudomonadota</taxon>
        <taxon>Alphaproteobacteria</taxon>
        <taxon>Hyphomicrobiales</taxon>
        <taxon>Rhizobiaceae</taxon>
        <taxon>Rhizobium/Agrobacterium group</taxon>
        <taxon>Rhizobium</taxon>
    </lineage>
</organism>
<dbReference type="Proteomes" id="UP000517187">
    <property type="component" value="Unassembled WGS sequence"/>
</dbReference>